<accession>A0A645B1I6</accession>
<evidence type="ECO:0000256" key="2">
    <source>
        <dbReference type="SAM" id="Phobius"/>
    </source>
</evidence>
<dbReference type="InterPro" id="IPR011055">
    <property type="entry name" value="Dup_hybrid_motif"/>
</dbReference>
<feature type="transmembrane region" description="Helical" evidence="2">
    <location>
        <begin position="12"/>
        <end position="32"/>
    </location>
</feature>
<feature type="domain" description="M23ase beta-sheet core" evidence="3">
    <location>
        <begin position="144"/>
        <end position="244"/>
    </location>
</feature>
<keyword evidence="2" id="KW-0812">Transmembrane</keyword>
<dbReference type="PANTHER" id="PTHR21666:SF270">
    <property type="entry name" value="MUREIN HYDROLASE ACTIVATOR ENVC"/>
    <property type="match status" value="1"/>
</dbReference>
<evidence type="ECO:0000313" key="4">
    <source>
        <dbReference type="EMBL" id="MPM58421.1"/>
    </source>
</evidence>
<keyword evidence="2" id="KW-0472">Membrane</keyword>
<dbReference type="AlphaFoldDB" id="A0A645B1I6"/>
<dbReference type="InterPro" id="IPR016047">
    <property type="entry name" value="M23ase_b-sheet_dom"/>
</dbReference>
<protein>
    <recommendedName>
        <fullName evidence="3">M23ase beta-sheet core domain-containing protein</fullName>
    </recommendedName>
</protein>
<keyword evidence="2" id="KW-1133">Transmembrane helix</keyword>
<dbReference type="Gene3D" id="2.70.70.10">
    <property type="entry name" value="Glucose Permease (Domain IIA)"/>
    <property type="match status" value="1"/>
</dbReference>
<feature type="region of interest" description="Disordered" evidence="1">
    <location>
        <begin position="44"/>
        <end position="105"/>
    </location>
</feature>
<dbReference type="GO" id="GO:0004222">
    <property type="term" value="F:metalloendopeptidase activity"/>
    <property type="evidence" value="ECO:0007669"/>
    <property type="project" value="TreeGrafter"/>
</dbReference>
<dbReference type="CDD" id="cd12797">
    <property type="entry name" value="M23_peptidase"/>
    <property type="match status" value="1"/>
</dbReference>
<dbReference type="PANTHER" id="PTHR21666">
    <property type="entry name" value="PEPTIDASE-RELATED"/>
    <property type="match status" value="1"/>
</dbReference>
<dbReference type="SUPFAM" id="SSF51261">
    <property type="entry name" value="Duplicated hybrid motif"/>
    <property type="match status" value="1"/>
</dbReference>
<organism evidence="4">
    <name type="scientific">bioreactor metagenome</name>
    <dbReference type="NCBI Taxonomy" id="1076179"/>
    <lineage>
        <taxon>unclassified sequences</taxon>
        <taxon>metagenomes</taxon>
        <taxon>ecological metagenomes</taxon>
    </lineage>
</organism>
<name>A0A645B1I6_9ZZZZ</name>
<dbReference type="InterPro" id="IPR050570">
    <property type="entry name" value="Cell_wall_metabolism_enzyme"/>
</dbReference>
<evidence type="ECO:0000259" key="3">
    <source>
        <dbReference type="Pfam" id="PF01551"/>
    </source>
</evidence>
<sequence>MGKKPLDKRGTLAAAIILVGAFLAGGGAYLAVRDAFVKDPIPEPEPFRLEVPEASPLEEPTSEASTEDLVAVPPEPVEPDKPEKTADEQGQETSEEPAAQASTIPAAADTSVKQLYIKPVDGTVTKQWSGEDLVWSETLGDYRVHTGCDIAAASGSKVRAMADGEISDIYQDDLLGYVIEIDHGNGVITRYCNLLDGQVSGIEVGAKVKMGDVISGVGETALLESAEGPHLHLEVLKDGVRIDPQELFK</sequence>
<feature type="compositionally biased region" description="Basic and acidic residues" evidence="1">
    <location>
        <begin position="78"/>
        <end position="87"/>
    </location>
</feature>
<proteinExistence type="predicted"/>
<evidence type="ECO:0000256" key="1">
    <source>
        <dbReference type="SAM" id="MobiDB-lite"/>
    </source>
</evidence>
<dbReference type="Pfam" id="PF01551">
    <property type="entry name" value="Peptidase_M23"/>
    <property type="match status" value="1"/>
</dbReference>
<comment type="caution">
    <text evidence="4">The sequence shown here is derived from an EMBL/GenBank/DDBJ whole genome shotgun (WGS) entry which is preliminary data.</text>
</comment>
<dbReference type="EMBL" id="VSSQ01016755">
    <property type="protein sequence ID" value="MPM58421.1"/>
    <property type="molecule type" value="Genomic_DNA"/>
</dbReference>
<gene>
    <name evidence="4" type="ORF">SDC9_105252</name>
</gene>
<reference evidence="4" key="1">
    <citation type="submission" date="2019-08" db="EMBL/GenBank/DDBJ databases">
        <authorList>
            <person name="Kucharzyk K."/>
            <person name="Murdoch R.W."/>
            <person name="Higgins S."/>
            <person name="Loffler F."/>
        </authorList>
    </citation>
    <scope>NUCLEOTIDE SEQUENCE</scope>
</reference>